<accession>A0A7T8JYE7</accession>
<sequence>MSVHCSLLAITRIFYEFKDIFPDDIVEMLLTNVCLLSTSSSREIVGATLSFLRVFVSSHNILKSTKYIEHIVKSLVNMTEDCKRNFRLKSRYLLDRIIRKFGYDFVAGQVPPSDAVMHKRIKNLKKLHARKDRDGGKE</sequence>
<dbReference type="AlphaFoldDB" id="A0A7T8JYE7"/>
<dbReference type="InterPro" id="IPR016024">
    <property type="entry name" value="ARM-type_fold"/>
</dbReference>
<dbReference type="PANTHER" id="PTHR48287:SF1">
    <property type="entry name" value="ARM REPEAT SUPERFAMILY PROTEIN"/>
    <property type="match status" value="1"/>
</dbReference>
<dbReference type="PANTHER" id="PTHR48287">
    <property type="entry name" value="ARM REPEAT SUPERFAMILY PROTEIN"/>
    <property type="match status" value="1"/>
</dbReference>
<dbReference type="SUPFAM" id="SSF48371">
    <property type="entry name" value="ARM repeat"/>
    <property type="match status" value="1"/>
</dbReference>
<dbReference type="InterPro" id="IPR052087">
    <property type="entry name" value="RRP12"/>
</dbReference>
<evidence type="ECO:0000313" key="1">
    <source>
        <dbReference type="EMBL" id="QQP38380.1"/>
    </source>
</evidence>
<dbReference type="OrthoDB" id="2192888at2759"/>
<dbReference type="Proteomes" id="UP000595437">
    <property type="component" value="Chromosome 13"/>
</dbReference>
<reference evidence="2" key="1">
    <citation type="submission" date="2021-01" db="EMBL/GenBank/DDBJ databases">
        <title>Caligus Genome Assembly.</title>
        <authorList>
            <person name="Gallardo-Escarate C."/>
        </authorList>
    </citation>
    <scope>NUCLEOTIDE SEQUENCE [LARGE SCALE GENOMIC DNA]</scope>
</reference>
<dbReference type="EMBL" id="CP045902">
    <property type="protein sequence ID" value="QQP38380.1"/>
    <property type="molecule type" value="Genomic_DNA"/>
</dbReference>
<proteinExistence type="predicted"/>
<gene>
    <name evidence="1" type="ORF">FKW44_018944</name>
</gene>
<organism evidence="1 2">
    <name type="scientific">Caligus rogercresseyi</name>
    <name type="common">Sea louse</name>
    <dbReference type="NCBI Taxonomy" id="217165"/>
    <lineage>
        <taxon>Eukaryota</taxon>
        <taxon>Metazoa</taxon>
        <taxon>Ecdysozoa</taxon>
        <taxon>Arthropoda</taxon>
        <taxon>Crustacea</taxon>
        <taxon>Multicrustacea</taxon>
        <taxon>Hexanauplia</taxon>
        <taxon>Copepoda</taxon>
        <taxon>Siphonostomatoida</taxon>
        <taxon>Caligidae</taxon>
        <taxon>Caligus</taxon>
    </lineage>
</organism>
<name>A0A7T8JYE7_CALRO</name>
<keyword evidence="2" id="KW-1185">Reference proteome</keyword>
<evidence type="ECO:0000313" key="2">
    <source>
        <dbReference type="Proteomes" id="UP000595437"/>
    </source>
</evidence>
<protein>
    <submittedName>
        <fullName evidence="1">RRP12like proteinlike</fullName>
    </submittedName>
</protein>